<accession>A0ABQ5JKC1</accession>
<evidence type="ECO:0000256" key="1">
    <source>
        <dbReference type="ARBA" id="ARBA00004651"/>
    </source>
</evidence>
<keyword evidence="6 9" id="KW-0812">Transmembrane</keyword>
<comment type="caution">
    <text evidence="10">The sequence shown here is derived from an EMBL/GenBank/DDBJ whole genome shotgun (WGS) entry which is preliminary data.</text>
</comment>
<dbReference type="PANTHER" id="PTHR33514:SF13">
    <property type="entry name" value="PROTEIN ABCI12, CHLOROPLASTIC"/>
    <property type="match status" value="1"/>
</dbReference>
<keyword evidence="4 9" id="KW-0813">Transport</keyword>
<dbReference type="RefSeq" id="WP_407881975.1">
    <property type="nucleotide sequence ID" value="NZ_BQXO01000001.1"/>
</dbReference>
<keyword evidence="5 9" id="KW-1003">Cell membrane</keyword>
<keyword evidence="11" id="KW-1185">Reference proteome</keyword>
<sequence length="267" mass="30110">MGNALILGRYIPGNSILHRLDPRNKLLIAFYFIGLTFFANNWSTNGLLFILIGVGVWLAKLPIRFFLSGLRPLLWLILFTVLMQLIFTRGGHVFWQWGWLSISEVGLVNGAVVFCRFVLIIFISTLLTLTTPPLALADGIAALIKPLRWLHFPVDEVALMLGLALRFVPTLMDETTRIMDAQRSRGVDFGAGNLFQQMKALVPLLIPQFVSSFKRADELGTAMEARGYQGPSQRSHYRILQFHWADAALVCLMLGFTLIFIAVRQFN</sequence>
<reference evidence="10 11" key="1">
    <citation type="submission" date="2022-03" db="EMBL/GenBank/DDBJ databases">
        <title>Draft genome sequence of Furfurilactobacillus curtus JCM 31185.</title>
        <authorList>
            <person name="Suzuki S."/>
            <person name="Endo A."/>
            <person name="Kajikawa A."/>
        </authorList>
    </citation>
    <scope>NUCLEOTIDE SEQUENCE [LARGE SCALE GENOMIC DNA]</scope>
    <source>
        <strain evidence="10 11">JCM 31185</strain>
    </source>
</reference>
<evidence type="ECO:0000256" key="3">
    <source>
        <dbReference type="ARBA" id="ARBA00014042"/>
    </source>
</evidence>
<keyword evidence="7 9" id="KW-1133">Transmembrane helix</keyword>
<dbReference type="Proteomes" id="UP001628078">
    <property type="component" value="Unassembled WGS sequence"/>
</dbReference>
<comment type="subunit">
    <text evidence="9">Forms a stable energy-coupling factor (ECF) transporter complex composed of 2 membrane-embedded substrate-binding proteins (S component), 2 ATP-binding proteins (A component) and 2 transmembrane proteins (T component).</text>
</comment>
<evidence type="ECO:0000256" key="5">
    <source>
        <dbReference type="ARBA" id="ARBA00022475"/>
    </source>
</evidence>
<gene>
    <name evidence="10" type="primary">ecfT_1</name>
    <name evidence="9" type="synonym">ecfT</name>
    <name evidence="10" type="ORF">JCM31185_00610</name>
</gene>
<evidence type="ECO:0000256" key="2">
    <source>
        <dbReference type="ARBA" id="ARBA00005660"/>
    </source>
</evidence>
<dbReference type="PANTHER" id="PTHR33514">
    <property type="entry name" value="PROTEIN ABCI12, CHLOROPLASTIC"/>
    <property type="match status" value="1"/>
</dbReference>
<feature type="transmembrane region" description="Helical" evidence="9">
    <location>
        <begin position="242"/>
        <end position="263"/>
    </location>
</feature>
<evidence type="ECO:0000256" key="6">
    <source>
        <dbReference type="ARBA" id="ARBA00022692"/>
    </source>
</evidence>
<dbReference type="Pfam" id="PF02361">
    <property type="entry name" value="CbiQ"/>
    <property type="match status" value="1"/>
</dbReference>
<comment type="subcellular location">
    <subcellularLocation>
        <location evidence="1 9">Cell membrane</location>
        <topology evidence="1 9">Multi-pass membrane protein</topology>
    </subcellularLocation>
</comment>
<feature type="transmembrane region" description="Helical" evidence="9">
    <location>
        <begin position="107"/>
        <end position="129"/>
    </location>
</feature>
<evidence type="ECO:0000313" key="10">
    <source>
        <dbReference type="EMBL" id="GKT04772.1"/>
    </source>
</evidence>
<organism evidence="10 11">
    <name type="scientific">Furfurilactobacillus curtus</name>
    <dbReference type="NCBI Taxonomy" id="1746200"/>
    <lineage>
        <taxon>Bacteria</taxon>
        <taxon>Bacillati</taxon>
        <taxon>Bacillota</taxon>
        <taxon>Bacilli</taxon>
        <taxon>Lactobacillales</taxon>
        <taxon>Lactobacillaceae</taxon>
        <taxon>Furfurilactobacillus</taxon>
    </lineage>
</organism>
<protein>
    <recommendedName>
        <fullName evidence="3 9">Energy-coupling factor transporter transmembrane protein EcfT</fullName>
        <shortName evidence="9">ECF transporter T component EcfT</shortName>
    </recommendedName>
</protein>
<dbReference type="CDD" id="cd16914">
    <property type="entry name" value="EcfT"/>
    <property type="match status" value="1"/>
</dbReference>
<proteinExistence type="inferred from homology"/>
<evidence type="ECO:0000256" key="9">
    <source>
        <dbReference type="HAMAP-Rule" id="MF_01461"/>
    </source>
</evidence>
<comment type="similarity">
    <text evidence="2 9">Belongs to the energy-coupling factor EcfT family.</text>
</comment>
<comment type="function">
    <text evidence="9">Transmembrane (T) component of an energy-coupling factor (ECF) ABC-transporter complex. Unlike classic ABC transporters this ECF transporter provides the energy necessary to transport a number of different substrates.</text>
</comment>
<keyword evidence="8 9" id="KW-0472">Membrane</keyword>
<name>A0ABQ5JKC1_9LACO</name>
<dbReference type="InterPro" id="IPR024919">
    <property type="entry name" value="EcfT"/>
</dbReference>
<feature type="transmembrane region" description="Helical" evidence="9">
    <location>
        <begin position="26"/>
        <end position="42"/>
    </location>
</feature>
<feature type="transmembrane region" description="Helical" evidence="9">
    <location>
        <begin position="74"/>
        <end position="95"/>
    </location>
</feature>
<evidence type="ECO:0000313" key="11">
    <source>
        <dbReference type="Proteomes" id="UP001628078"/>
    </source>
</evidence>
<dbReference type="HAMAP" id="MF_01461">
    <property type="entry name" value="EcfT"/>
    <property type="match status" value="1"/>
</dbReference>
<dbReference type="InterPro" id="IPR003339">
    <property type="entry name" value="ABC/ECF_trnsptr_transmembrane"/>
</dbReference>
<evidence type="ECO:0000256" key="8">
    <source>
        <dbReference type="ARBA" id="ARBA00023136"/>
    </source>
</evidence>
<evidence type="ECO:0000256" key="7">
    <source>
        <dbReference type="ARBA" id="ARBA00022989"/>
    </source>
</evidence>
<dbReference type="EMBL" id="BQXO01000001">
    <property type="protein sequence ID" value="GKT04772.1"/>
    <property type="molecule type" value="Genomic_DNA"/>
</dbReference>
<evidence type="ECO:0000256" key="4">
    <source>
        <dbReference type="ARBA" id="ARBA00022448"/>
    </source>
</evidence>